<dbReference type="RefSeq" id="WP_184242672.1">
    <property type="nucleotide sequence ID" value="NZ_JACHLR010000002.1"/>
</dbReference>
<evidence type="ECO:0000259" key="3">
    <source>
        <dbReference type="Pfam" id="PF13439"/>
    </source>
</evidence>
<dbReference type="PANTHER" id="PTHR46401:SF2">
    <property type="entry name" value="GLYCOSYLTRANSFERASE WBBK-RELATED"/>
    <property type="match status" value="1"/>
</dbReference>
<evidence type="ECO:0000313" key="4">
    <source>
        <dbReference type="EMBL" id="MBB4857392.1"/>
    </source>
</evidence>
<dbReference type="GO" id="GO:0009103">
    <property type="term" value="P:lipopolysaccharide biosynthetic process"/>
    <property type="evidence" value="ECO:0007669"/>
    <property type="project" value="TreeGrafter"/>
</dbReference>
<accession>A0A7W7NVR0</accession>
<dbReference type="Gene3D" id="3.40.50.2000">
    <property type="entry name" value="Glycogen Phosphorylase B"/>
    <property type="match status" value="2"/>
</dbReference>
<feature type="domain" description="Glycosyl transferase family 1" evidence="2">
    <location>
        <begin position="193"/>
        <end position="309"/>
    </location>
</feature>
<protein>
    <submittedName>
        <fullName evidence="4">Glycosyltransferase involved in cell wall biosynthesis</fullName>
    </submittedName>
</protein>
<comment type="caution">
    <text evidence="4">The sequence shown here is derived from an EMBL/GenBank/DDBJ whole genome shotgun (WGS) entry which is preliminary data.</text>
</comment>
<dbReference type="Pfam" id="PF13439">
    <property type="entry name" value="Glyco_transf_4"/>
    <property type="match status" value="1"/>
</dbReference>
<dbReference type="AlphaFoldDB" id="A0A7W7NVR0"/>
<dbReference type="EMBL" id="JACHLR010000002">
    <property type="protein sequence ID" value="MBB4857392.1"/>
    <property type="molecule type" value="Genomic_DNA"/>
</dbReference>
<sequence>MTATPPKDIVINGRFLTQKLSGVQRYSREIVQAADRLIHSEHTRFGGRQWRLLVPSGADPQFRLQAIRIEQVGAGDGHLWEQRDLAVASRGARLVNLGNSGPLLHRDRLVVIHDAAVFRTPGNFGRRYRLMHKALGRALAATGRIGTVSQFSRDELSQVLHLDPDRIVVINNGCDHFIGRDRDERVLDALGVEPQRYFLFVGNHAPNKNLRFLLEAFSHIGRAGAKLVVAGSLDRGVFGDGRAIGGEDVVLAPGLSDAKIAALYSHATAHVFPSVYEGFGIPPLEAMASGCPTIVSDIPVLREVCGDAASYFSLSDLDGLVSLLRQHWDFPQRGSAQRSAASERLERFTWERSARTLIEAVTSD</sequence>
<reference evidence="4 5" key="1">
    <citation type="submission" date="2020-08" db="EMBL/GenBank/DDBJ databases">
        <title>Functional genomics of gut bacteria from endangered species of beetles.</title>
        <authorList>
            <person name="Carlos-Shanley C."/>
        </authorList>
    </citation>
    <scope>NUCLEOTIDE SEQUENCE [LARGE SCALE GENOMIC DNA]</scope>
    <source>
        <strain evidence="4 5">S00245</strain>
    </source>
</reference>
<dbReference type="GO" id="GO:0016757">
    <property type="term" value="F:glycosyltransferase activity"/>
    <property type="evidence" value="ECO:0007669"/>
    <property type="project" value="InterPro"/>
</dbReference>
<dbReference type="InterPro" id="IPR028098">
    <property type="entry name" value="Glyco_trans_4-like_N"/>
</dbReference>
<dbReference type="Proteomes" id="UP000555448">
    <property type="component" value="Unassembled WGS sequence"/>
</dbReference>
<evidence type="ECO:0000256" key="1">
    <source>
        <dbReference type="ARBA" id="ARBA00022679"/>
    </source>
</evidence>
<proteinExistence type="predicted"/>
<dbReference type="CDD" id="cd03809">
    <property type="entry name" value="GT4_MtfB-like"/>
    <property type="match status" value="1"/>
</dbReference>
<evidence type="ECO:0000313" key="5">
    <source>
        <dbReference type="Proteomes" id="UP000555448"/>
    </source>
</evidence>
<dbReference type="Pfam" id="PF00534">
    <property type="entry name" value="Glycos_transf_1"/>
    <property type="match status" value="1"/>
</dbReference>
<dbReference type="SUPFAM" id="SSF53756">
    <property type="entry name" value="UDP-Glycosyltransferase/glycogen phosphorylase"/>
    <property type="match status" value="1"/>
</dbReference>
<name>A0A7W7NVR0_9SPHN</name>
<dbReference type="PANTHER" id="PTHR46401">
    <property type="entry name" value="GLYCOSYLTRANSFERASE WBBK-RELATED"/>
    <property type="match status" value="1"/>
</dbReference>
<dbReference type="InterPro" id="IPR001296">
    <property type="entry name" value="Glyco_trans_1"/>
</dbReference>
<feature type="domain" description="Glycosyltransferase subfamily 4-like N-terminal" evidence="3">
    <location>
        <begin position="110"/>
        <end position="175"/>
    </location>
</feature>
<gene>
    <name evidence="4" type="ORF">HNO88_000699</name>
</gene>
<organism evidence="4 5">
    <name type="scientific">Novosphingobium chloroacetimidivorans</name>
    <dbReference type="NCBI Taxonomy" id="1428314"/>
    <lineage>
        <taxon>Bacteria</taxon>
        <taxon>Pseudomonadati</taxon>
        <taxon>Pseudomonadota</taxon>
        <taxon>Alphaproteobacteria</taxon>
        <taxon>Sphingomonadales</taxon>
        <taxon>Sphingomonadaceae</taxon>
        <taxon>Novosphingobium</taxon>
    </lineage>
</organism>
<evidence type="ECO:0000259" key="2">
    <source>
        <dbReference type="Pfam" id="PF00534"/>
    </source>
</evidence>
<keyword evidence="1 4" id="KW-0808">Transferase</keyword>
<keyword evidence="5" id="KW-1185">Reference proteome</keyword>